<dbReference type="NCBIfam" id="TIGR01784">
    <property type="entry name" value="T_den_put_tspse"/>
    <property type="match status" value="1"/>
</dbReference>
<sequence length="346" mass="39860">MKIQNPHDKFFKETMGNLETAKDFLANYLPESVMRVVNLDTLEPQKDSFISPELEESFSDLLFEVDISGKESYLYFLFEHKSYPDKGIALQLLKYMIEIWEAKMNKEFVKGLPIIIPLVMYHGTSHWRTVSSLGEMLLGYDELPEDLKIYVPNFNHVLYDVSVYADEDIKGNAKTRILLTLLRDIFTKDGDKLQESIIRSIRYLNELEDRQTGTEYLETIIRYVLSAGNSLTKRNVKQMITQIEMNYPEGSEMTMTMAEMWMEEGMEKGMEKGLEKGMKKGLEKGLEKGGAAALSETAIQLLTEKFGKVPQDMKDGISKTDTAILKLLLVNSFRFQELDEARKYIQ</sequence>
<evidence type="ECO:0000313" key="3">
    <source>
        <dbReference type="EMBL" id="MBE1557093.1"/>
    </source>
</evidence>
<comment type="similarity">
    <text evidence="1">Belongs to the Rpn/YhgA-like nuclease family.</text>
</comment>
<feature type="domain" description="Transposase (putative) YhgA-like" evidence="2">
    <location>
        <begin position="5"/>
        <end position="209"/>
    </location>
</feature>
<keyword evidence="4" id="KW-1185">Reference proteome</keyword>
<organism evidence="3 4">
    <name type="scientific">Sporosarcina limicola</name>
    <dbReference type="NCBI Taxonomy" id="34101"/>
    <lineage>
        <taxon>Bacteria</taxon>
        <taxon>Bacillati</taxon>
        <taxon>Bacillota</taxon>
        <taxon>Bacilli</taxon>
        <taxon>Bacillales</taxon>
        <taxon>Caryophanaceae</taxon>
        <taxon>Sporosarcina</taxon>
    </lineage>
</organism>
<proteinExistence type="inferred from homology"/>
<name>A0A927MM30_9BACL</name>
<dbReference type="InterPro" id="IPR006842">
    <property type="entry name" value="Transposase_31"/>
</dbReference>
<evidence type="ECO:0000313" key="4">
    <source>
        <dbReference type="Proteomes" id="UP000658225"/>
    </source>
</evidence>
<evidence type="ECO:0000259" key="2">
    <source>
        <dbReference type="Pfam" id="PF04754"/>
    </source>
</evidence>
<reference evidence="3" key="1">
    <citation type="submission" date="2020-10" db="EMBL/GenBank/DDBJ databases">
        <title>Genomic Encyclopedia of Type Strains, Phase IV (KMG-IV): sequencing the most valuable type-strain genomes for metagenomic binning, comparative biology and taxonomic classification.</title>
        <authorList>
            <person name="Goeker M."/>
        </authorList>
    </citation>
    <scope>NUCLEOTIDE SEQUENCE</scope>
    <source>
        <strain evidence="3">DSM 13886</strain>
    </source>
</reference>
<dbReference type="AlphaFoldDB" id="A0A927MM30"/>
<comment type="caution">
    <text evidence="3">The sequence shown here is derived from an EMBL/GenBank/DDBJ whole genome shotgun (WGS) entry which is preliminary data.</text>
</comment>
<dbReference type="Proteomes" id="UP000658225">
    <property type="component" value="Unassembled WGS sequence"/>
</dbReference>
<accession>A0A927MM30</accession>
<evidence type="ECO:0000256" key="1">
    <source>
        <dbReference type="ARBA" id="ARBA00009787"/>
    </source>
</evidence>
<dbReference type="InterPro" id="IPR010106">
    <property type="entry name" value="RpnA"/>
</dbReference>
<dbReference type="Pfam" id="PF04754">
    <property type="entry name" value="Transposase_31"/>
    <property type="match status" value="1"/>
</dbReference>
<dbReference type="GO" id="GO:0006310">
    <property type="term" value="P:DNA recombination"/>
    <property type="evidence" value="ECO:0007669"/>
    <property type="project" value="TreeGrafter"/>
</dbReference>
<protein>
    <submittedName>
        <fullName evidence="3">Transposase/invertase (TIGR01784 family)</fullName>
    </submittedName>
</protein>
<dbReference type="PANTHER" id="PTHR34611">
    <property type="match status" value="1"/>
</dbReference>
<dbReference type="EMBL" id="JADBEL010000050">
    <property type="protein sequence ID" value="MBE1557093.1"/>
    <property type="molecule type" value="Genomic_DNA"/>
</dbReference>
<dbReference type="PANTHER" id="PTHR34611:SF2">
    <property type="entry name" value="INACTIVE RECOMBINATION-PROMOTING NUCLEASE-LIKE PROTEIN RPNE-RELATED"/>
    <property type="match status" value="1"/>
</dbReference>
<gene>
    <name evidence="3" type="ORF">H4683_004225</name>
</gene>
<dbReference type="InterPro" id="IPR051699">
    <property type="entry name" value="Rpn/YhgA-like_nuclease"/>
</dbReference>
<dbReference type="RefSeq" id="WP_192600679.1">
    <property type="nucleotide sequence ID" value="NZ_JADBEL010000050.1"/>
</dbReference>
<dbReference type="GO" id="GO:1990238">
    <property type="term" value="F:double-stranded DNA endonuclease activity"/>
    <property type="evidence" value="ECO:0007669"/>
    <property type="project" value="TreeGrafter"/>
</dbReference>